<name>A0A167SV66_9AGAM</name>
<dbReference type="AlphaFoldDB" id="A0A167SV66"/>
<accession>A0A167SV66</accession>
<dbReference type="EMBL" id="KV418754">
    <property type="protein sequence ID" value="KZP02277.1"/>
    <property type="molecule type" value="Genomic_DNA"/>
</dbReference>
<protein>
    <submittedName>
        <fullName evidence="1">Uncharacterized protein</fullName>
    </submittedName>
</protein>
<gene>
    <name evidence="1" type="ORF">FIBSPDRAFT_87184</name>
</gene>
<keyword evidence="2" id="KW-1185">Reference proteome</keyword>
<evidence type="ECO:0000313" key="1">
    <source>
        <dbReference type="EMBL" id="KZP02277.1"/>
    </source>
</evidence>
<organism evidence="1 2">
    <name type="scientific">Athelia psychrophila</name>
    <dbReference type="NCBI Taxonomy" id="1759441"/>
    <lineage>
        <taxon>Eukaryota</taxon>
        <taxon>Fungi</taxon>
        <taxon>Dikarya</taxon>
        <taxon>Basidiomycota</taxon>
        <taxon>Agaricomycotina</taxon>
        <taxon>Agaricomycetes</taxon>
        <taxon>Agaricomycetidae</taxon>
        <taxon>Atheliales</taxon>
        <taxon>Atheliaceae</taxon>
        <taxon>Athelia</taxon>
    </lineage>
</organism>
<evidence type="ECO:0000313" key="2">
    <source>
        <dbReference type="Proteomes" id="UP000076532"/>
    </source>
</evidence>
<reference evidence="1 2" key="1">
    <citation type="journal article" date="2016" name="Mol. Biol. Evol.">
        <title>Comparative Genomics of Early-Diverging Mushroom-Forming Fungi Provides Insights into the Origins of Lignocellulose Decay Capabilities.</title>
        <authorList>
            <person name="Nagy L.G."/>
            <person name="Riley R."/>
            <person name="Tritt A."/>
            <person name="Adam C."/>
            <person name="Daum C."/>
            <person name="Floudas D."/>
            <person name="Sun H."/>
            <person name="Yadav J.S."/>
            <person name="Pangilinan J."/>
            <person name="Larsson K.H."/>
            <person name="Matsuura K."/>
            <person name="Barry K."/>
            <person name="Labutti K."/>
            <person name="Kuo R."/>
            <person name="Ohm R.A."/>
            <person name="Bhattacharya S.S."/>
            <person name="Shirouzu T."/>
            <person name="Yoshinaga Y."/>
            <person name="Martin F.M."/>
            <person name="Grigoriev I.V."/>
            <person name="Hibbett D.S."/>
        </authorList>
    </citation>
    <scope>NUCLEOTIDE SEQUENCE [LARGE SCALE GENOMIC DNA]</scope>
    <source>
        <strain evidence="1 2">CBS 109695</strain>
    </source>
</reference>
<proteinExistence type="predicted"/>
<dbReference type="Proteomes" id="UP000076532">
    <property type="component" value="Unassembled WGS sequence"/>
</dbReference>
<sequence>MLLGSTVISTMIHTAPSSGARNYPCLLPRLKSLDINAEFPYQHLVDVMMSRNGISGVTQLERVVPPDGIWNSADVLSRLEQCGILGTMEKRVSSK</sequence>